<dbReference type="OrthoDB" id="31528at10239"/>
<accession>A0A068EMH4</accession>
<proteinExistence type="predicted"/>
<dbReference type="GeneID" id="22277091"/>
<evidence type="ECO:0000313" key="1">
    <source>
        <dbReference type="EMBL" id="AID50583.1"/>
    </source>
</evidence>
<evidence type="ECO:0000313" key="2">
    <source>
        <dbReference type="Proteomes" id="UP000027382"/>
    </source>
</evidence>
<protein>
    <submittedName>
        <fullName evidence="1">Uncharacterized protein</fullName>
    </submittedName>
</protein>
<organism evidence="1 2">
    <name type="scientific">Bacillus phage CP-51</name>
    <dbReference type="NCBI Taxonomy" id="1391188"/>
    <lineage>
        <taxon>Viruses</taxon>
        <taxon>Duplodnaviria</taxon>
        <taxon>Heunggongvirae</taxon>
        <taxon>Uroviricota</taxon>
        <taxon>Caudoviricetes</taxon>
        <taxon>Herelleviridae</taxon>
        <taxon>Spounavirinae</taxon>
        <taxon>Siminovitchvirus</taxon>
        <taxon>Siminovitchvirus CP51</taxon>
    </lineage>
</organism>
<dbReference type="EMBL" id="KF554508">
    <property type="protein sequence ID" value="AID50583.1"/>
    <property type="molecule type" value="Genomic_DNA"/>
</dbReference>
<dbReference type="Proteomes" id="UP000027382">
    <property type="component" value="Segment"/>
</dbReference>
<sequence>MGNFFTITVDTTPPTIEILHPRQPIYGANTEIIVKANEELAEYQGLYIVDSLGTRHSLIGTLDYDTITYRTNFIGIALGTCRIYCTVKDVVDNMSEEYVSVINLRTSALANKQDLEVGNFSLTTMEIWETPIADMEVGVMPKVIIEEGEW</sequence>
<keyword evidence="2" id="KW-1185">Reference proteome</keyword>
<name>A0A068EMH4_9CAUD</name>
<dbReference type="KEGG" id="vg:22277091"/>
<dbReference type="RefSeq" id="YP_009099192.1">
    <property type="nucleotide sequence ID" value="NC_025423.1"/>
</dbReference>
<reference evidence="1" key="1">
    <citation type="journal article" date="2014" name="Virology">
        <title>The odd one out: Bacillus ACT bacteriophage CP-51 exhibits unusual properties compared to related Spounavirinae W.Ph. and Bastille.</title>
        <authorList>
            <person name="Klumpp J."/>
            <person name="Schmuki M."/>
            <person name="Sozhamannan S."/>
            <person name="Beyer W."/>
            <person name="Fouts D.E."/>
            <person name="Bernbach V."/>
            <person name="Calendar R."/>
            <person name="Loessner M.J."/>
        </authorList>
    </citation>
    <scope>NUCLEOTIDE SEQUENCE [LARGE SCALE GENOMIC DNA]</scope>
</reference>